<sequence>MVYKLQPRSSHPKSIHATRGPAISWITLFGVSAGYTGSDTGSDSDILDDFSIRYPYMWCNG</sequence>
<evidence type="ECO:0000313" key="2">
    <source>
        <dbReference type="Proteomes" id="UP000054279"/>
    </source>
</evidence>
<dbReference type="Proteomes" id="UP000054279">
    <property type="component" value="Unassembled WGS sequence"/>
</dbReference>
<accession>A0A0C9U569</accession>
<dbReference type="EMBL" id="KN837510">
    <property type="protein sequence ID" value="KIJ24262.1"/>
    <property type="molecule type" value="Genomic_DNA"/>
</dbReference>
<protein>
    <submittedName>
        <fullName evidence="1">Uncharacterized protein</fullName>
    </submittedName>
</protein>
<organism evidence="1 2">
    <name type="scientific">Sphaerobolus stellatus (strain SS14)</name>
    <dbReference type="NCBI Taxonomy" id="990650"/>
    <lineage>
        <taxon>Eukaryota</taxon>
        <taxon>Fungi</taxon>
        <taxon>Dikarya</taxon>
        <taxon>Basidiomycota</taxon>
        <taxon>Agaricomycotina</taxon>
        <taxon>Agaricomycetes</taxon>
        <taxon>Phallomycetidae</taxon>
        <taxon>Geastrales</taxon>
        <taxon>Sphaerobolaceae</taxon>
        <taxon>Sphaerobolus</taxon>
    </lineage>
</organism>
<evidence type="ECO:0000313" key="1">
    <source>
        <dbReference type="EMBL" id="KIJ24262.1"/>
    </source>
</evidence>
<proteinExistence type="predicted"/>
<dbReference type="HOGENOM" id="CLU_2924213_0_0_1"/>
<dbReference type="AlphaFoldDB" id="A0A0C9U569"/>
<name>A0A0C9U569_SPHS4</name>
<reference evidence="1 2" key="1">
    <citation type="submission" date="2014-06" db="EMBL/GenBank/DDBJ databases">
        <title>Evolutionary Origins and Diversification of the Mycorrhizal Mutualists.</title>
        <authorList>
            <consortium name="DOE Joint Genome Institute"/>
            <consortium name="Mycorrhizal Genomics Consortium"/>
            <person name="Kohler A."/>
            <person name="Kuo A."/>
            <person name="Nagy L.G."/>
            <person name="Floudas D."/>
            <person name="Copeland A."/>
            <person name="Barry K.W."/>
            <person name="Cichocki N."/>
            <person name="Veneault-Fourrey C."/>
            <person name="LaButti K."/>
            <person name="Lindquist E.A."/>
            <person name="Lipzen A."/>
            <person name="Lundell T."/>
            <person name="Morin E."/>
            <person name="Murat C."/>
            <person name="Riley R."/>
            <person name="Ohm R."/>
            <person name="Sun H."/>
            <person name="Tunlid A."/>
            <person name="Henrissat B."/>
            <person name="Grigoriev I.V."/>
            <person name="Hibbett D.S."/>
            <person name="Martin F."/>
        </authorList>
    </citation>
    <scope>NUCLEOTIDE SEQUENCE [LARGE SCALE GENOMIC DNA]</scope>
    <source>
        <strain evidence="1 2">SS14</strain>
    </source>
</reference>
<gene>
    <name evidence="1" type="ORF">M422DRAFT_39235</name>
</gene>
<keyword evidence="2" id="KW-1185">Reference proteome</keyword>